<dbReference type="PROSITE" id="PS50262">
    <property type="entry name" value="G_PROTEIN_RECEP_F1_2"/>
    <property type="match status" value="1"/>
</dbReference>
<feature type="domain" description="G-protein coupled receptors family 1 profile" evidence="6">
    <location>
        <begin position="38"/>
        <end position="222"/>
    </location>
</feature>
<dbReference type="OrthoDB" id="8937503at2759"/>
<dbReference type="Pfam" id="PF00001">
    <property type="entry name" value="7tm_1"/>
    <property type="match status" value="1"/>
</dbReference>
<feature type="transmembrane region" description="Helical" evidence="5">
    <location>
        <begin position="190"/>
        <end position="209"/>
    </location>
</feature>
<evidence type="ECO:0000256" key="1">
    <source>
        <dbReference type="ARBA" id="ARBA00004370"/>
    </source>
</evidence>
<keyword evidence="3 5" id="KW-1133">Transmembrane helix</keyword>
<comment type="subcellular location">
    <subcellularLocation>
        <location evidence="1">Membrane</location>
    </subcellularLocation>
</comment>
<gene>
    <name evidence="8" type="primary">LOC106522797</name>
</gene>
<evidence type="ECO:0000256" key="4">
    <source>
        <dbReference type="ARBA" id="ARBA00023136"/>
    </source>
</evidence>
<keyword evidence="7" id="KW-1185">Reference proteome</keyword>
<evidence type="ECO:0000256" key="3">
    <source>
        <dbReference type="ARBA" id="ARBA00022989"/>
    </source>
</evidence>
<dbReference type="Gene3D" id="1.20.1070.10">
    <property type="entry name" value="Rhodopsin 7-helix transmembrane proteins"/>
    <property type="match status" value="1"/>
</dbReference>
<dbReference type="FunFam" id="1.20.1070.10:FF:000096">
    <property type="entry name" value="Odorant receptor 131-2"/>
    <property type="match status" value="1"/>
</dbReference>
<dbReference type="AlphaFoldDB" id="A0A2I4BUK2"/>
<dbReference type="GO" id="GO:0004930">
    <property type="term" value="F:G protein-coupled receptor activity"/>
    <property type="evidence" value="ECO:0007669"/>
    <property type="project" value="InterPro"/>
</dbReference>
<dbReference type="PANTHER" id="PTHR26451">
    <property type="entry name" value="G_PROTEIN_RECEP_F1_2 DOMAIN-CONTAINING PROTEIN"/>
    <property type="match status" value="1"/>
</dbReference>
<accession>A0A2I4BUK2</accession>
<evidence type="ECO:0000259" key="6">
    <source>
        <dbReference type="PROSITE" id="PS50262"/>
    </source>
</evidence>
<evidence type="ECO:0000256" key="2">
    <source>
        <dbReference type="ARBA" id="ARBA00022692"/>
    </source>
</evidence>
<sequence length="222" mass="25721">MNVSAANVTLVAEYRDSFTKAVIKNVIVVLLSLFINYINAGLIYTFCEHQIFNSNPRYILFVHLVVNDMIQVSLTVALFIISYILYKIPVFVCCMLMLFTIVTTENSPLNLACMAMECYVAICIPLRHPQICTIKRTRILIGFIWLTTTSFVFLDLFQTLAIEPLDFFRSNIFCVREAAFRNPSIIERRSITYITYLCLVWCVLFYTYFKIMFSARSIHTSI</sequence>
<feature type="transmembrane region" description="Helical" evidence="5">
    <location>
        <begin position="58"/>
        <end position="79"/>
    </location>
</feature>
<proteinExistence type="predicted"/>
<evidence type="ECO:0000256" key="5">
    <source>
        <dbReference type="SAM" id="Phobius"/>
    </source>
</evidence>
<feature type="transmembrane region" description="Helical" evidence="5">
    <location>
        <begin position="139"/>
        <end position="161"/>
    </location>
</feature>
<feature type="transmembrane region" description="Helical" evidence="5">
    <location>
        <begin position="109"/>
        <end position="127"/>
    </location>
</feature>
<dbReference type="STRING" id="52670.A0A2I4BUK2"/>
<keyword evidence="4 5" id="KW-0472">Membrane</keyword>
<dbReference type="GO" id="GO:0016020">
    <property type="term" value="C:membrane"/>
    <property type="evidence" value="ECO:0007669"/>
    <property type="project" value="UniProtKB-SubCell"/>
</dbReference>
<keyword evidence="2 5" id="KW-0812">Transmembrane</keyword>
<dbReference type="InterPro" id="IPR052921">
    <property type="entry name" value="GPCR1_Superfamily_Member"/>
</dbReference>
<protein>
    <submittedName>
        <fullName evidence="8">Olfactory receptor 2T11-like</fullName>
    </submittedName>
</protein>
<dbReference type="GO" id="GO:0005549">
    <property type="term" value="F:odorant binding"/>
    <property type="evidence" value="ECO:0007669"/>
    <property type="project" value="TreeGrafter"/>
</dbReference>
<dbReference type="InParanoid" id="A0A2I4BUK2"/>
<dbReference type="GeneID" id="106522797"/>
<name>A0A2I4BUK2_AUSLI</name>
<dbReference type="InterPro" id="IPR000276">
    <property type="entry name" value="GPCR_Rhodpsn"/>
</dbReference>
<dbReference type="GO" id="GO:0004984">
    <property type="term" value="F:olfactory receptor activity"/>
    <property type="evidence" value="ECO:0007669"/>
    <property type="project" value="TreeGrafter"/>
</dbReference>
<dbReference type="RefSeq" id="XP_013871426.1">
    <property type="nucleotide sequence ID" value="XM_014015972.1"/>
</dbReference>
<dbReference type="PANTHER" id="PTHR26451:SF998">
    <property type="entry name" value="ODORANT RECEPTOR-RELATED"/>
    <property type="match status" value="1"/>
</dbReference>
<feature type="transmembrane region" description="Helical" evidence="5">
    <location>
        <begin position="84"/>
        <end position="103"/>
    </location>
</feature>
<dbReference type="KEGG" id="alim:106522797"/>
<organism evidence="7 8">
    <name type="scientific">Austrofundulus limnaeus</name>
    <name type="common">Annual killifish</name>
    <dbReference type="NCBI Taxonomy" id="52670"/>
    <lineage>
        <taxon>Eukaryota</taxon>
        <taxon>Metazoa</taxon>
        <taxon>Chordata</taxon>
        <taxon>Craniata</taxon>
        <taxon>Vertebrata</taxon>
        <taxon>Euteleostomi</taxon>
        <taxon>Actinopterygii</taxon>
        <taxon>Neopterygii</taxon>
        <taxon>Teleostei</taxon>
        <taxon>Neoteleostei</taxon>
        <taxon>Acanthomorphata</taxon>
        <taxon>Ovalentaria</taxon>
        <taxon>Atherinomorphae</taxon>
        <taxon>Cyprinodontiformes</taxon>
        <taxon>Rivulidae</taxon>
        <taxon>Austrofundulus</taxon>
    </lineage>
</organism>
<dbReference type="Proteomes" id="UP000192220">
    <property type="component" value="Unplaced"/>
</dbReference>
<feature type="transmembrane region" description="Helical" evidence="5">
    <location>
        <begin position="25"/>
        <end position="46"/>
    </location>
</feature>
<reference evidence="8" key="1">
    <citation type="submission" date="2025-08" db="UniProtKB">
        <authorList>
            <consortium name="RefSeq"/>
        </authorList>
    </citation>
    <scope>IDENTIFICATION</scope>
    <source>
        <strain evidence="8">Quisiro</strain>
        <tissue evidence="8">Liver</tissue>
    </source>
</reference>
<evidence type="ECO:0000313" key="8">
    <source>
        <dbReference type="RefSeq" id="XP_013871426.1"/>
    </source>
</evidence>
<evidence type="ECO:0000313" key="7">
    <source>
        <dbReference type="Proteomes" id="UP000192220"/>
    </source>
</evidence>
<dbReference type="CDD" id="cd00637">
    <property type="entry name" value="7tm_classA_rhodopsin-like"/>
    <property type="match status" value="1"/>
</dbReference>
<dbReference type="SUPFAM" id="SSF81321">
    <property type="entry name" value="Family A G protein-coupled receptor-like"/>
    <property type="match status" value="1"/>
</dbReference>
<dbReference type="InterPro" id="IPR017452">
    <property type="entry name" value="GPCR_Rhodpsn_7TM"/>
</dbReference>